<protein>
    <submittedName>
        <fullName evidence="1">Uncharacterized protein</fullName>
    </submittedName>
</protein>
<dbReference type="AlphaFoldDB" id="A0AAE1KRD6"/>
<reference evidence="1" key="1">
    <citation type="submission" date="2023-10" db="EMBL/GenBank/DDBJ databases">
        <title>Genome assemblies of two species of porcelain crab, Petrolisthes cinctipes and Petrolisthes manimaculis (Anomura: Porcellanidae).</title>
        <authorList>
            <person name="Angst P."/>
        </authorList>
    </citation>
    <scope>NUCLEOTIDE SEQUENCE</scope>
    <source>
        <strain evidence="1">PB745_01</strain>
        <tissue evidence="1">Gill</tissue>
    </source>
</reference>
<gene>
    <name evidence="1" type="ORF">Pcinc_014436</name>
</gene>
<organism evidence="1 2">
    <name type="scientific">Petrolisthes cinctipes</name>
    <name type="common">Flat porcelain crab</name>
    <dbReference type="NCBI Taxonomy" id="88211"/>
    <lineage>
        <taxon>Eukaryota</taxon>
        <taxon>Metazoa</taxon>
        <taxon>Ecdysozoa</taxon>
        <taxon>Arthropoda</taxon>
        <taxon>Crustacea</taxon>
        <taxon>Multicrustacea</taxon>
        <taxon>Malacostraca</taxon>
        <taxon>Eumalacostraca</taxon>
        <taxon>Eucarida</taxon>
        <taxon>Decapoda</taxon>
        <taxon>Pleocyemata</taxon>
        <taxon>Anomura</taxon>
        <taxon>Galatheoidea</taxon>
        <taxon>Porcellanidae</taxon>
        <taxon>Petrolisthes</taxon>
    </lineage>
</organism>
<name>A0AAE1KRD6_PETCI</name>
<evidence type="ECO:0000313" key="1">
    <source>
        <dbReference type="EMBL" id="KAK3881108.1"/>
    </source>
</evidence>
<comment type="caution">
    <text evidence="1">The sequence shown here is derived from an EMBL/GenBank/DDBJ whole genome shotgun (WGS) entry which is preliminary data.</text>
</comment>
<dbReference type="Proteomes" id="UP001286313">
    <property type="component" value="Unassembled WGS sequence"/>
</dbReference>
<dbReference type="EMBL" id="JAWQEG010001256">
    <property type="protein sequence ID" value="KAK3881108.1"/>
    <property type="molecule type" value="Genomic_DNA"/>
</dbReference>
<accession>A0AAE1KRD6</accession>
<proteinExistence type="predicted"/>
<sequence>MTKIYEHHTRKLVKASLSLLPELYIHPGQHDTSRRTHWVGRFAGGVPAWTFVSDGPFAMVVMAQGGIKPYSNKSLLHLAKDISAVDNVQLRNKVSGHR</sequence>
<keyword evidence="2" id="KW-1185">Reference proteome</keyword>
<evidence type="ECO:0000313" key="2">
    <source>
        <dbReference type="Proteomes" id="UP001286313"/>
    </source>
</evidence>